<proteinExistence type="predicted"/>
<gene>
    <name evidence="2" type="ORF">Lalb_Chr11g0065901</name>
</gene>
<comment type="caution">
    <text evidence="2">The sequence shown here is derived from an EMBL/GenBank/DDBJ whole genome shotgun (WGS) entry which is preliminary data.</text>
</comment>
<reference evidence="3" key="1">
    <citation type="journal article" date="2020" name="Nat. Commun.">
        <title>Genome sequence of the cluster root forming white lupin.</title>
        <authorList>
            <person name="Hufnagel B."/>
            <person name="Marques A."/>
            <person name="Soriano A."/>
            <person name="Marques L."/>
            <person name="Divol F."/>
            <person name="Doumas P."/>
            <person name="Sallet E."/>
            <person name="Mancinotti D."/>
            <person name="Carrere S."/>
            <person name="Marande W."/>
            <person name="Arribat S."/>
            <person name="Keller J."/>
            <person name="Huneau C."/>
            <person name="Blein T."/>
            <person name="Aime D."/>
            <person name="Laguerre M."/>
            <person name="Taylor J."/>
            <person name="Schubert V."/>
            <person name="Nelson M."/>
            <person name="Geu-Flores F."/>
            <person name="Crespi M."/>
            <person name="Gallardo-Guerrero K."/>
            <person name="Delaux P.-M."/>
            <person name="Salse J."/>
            <person name="Berges H."/>
            <person name="Guyot R."/>
            <person name="Gouzy J."/>
            <person name="Peret B."/>
        </authorList>
    </citation>
    <scope>NUCLEOTIDE SEQUENCE [LARGE SCALE GENOMIC DNA]</scope>
    <source>
        <strain evidence="3">cv. Amiga</strain>
    </source>
</reference>
<evidence type="ECO:0000313" key="3">
    <source>
        <dbReference type="Proteomes" id="UP000447434"/>
    </source>
</evidence>
<organism evidence="2 3">
    <name type="scientific">Lupinus albus</name>
    <name type="common">White lupine</name>
    <name type="synonym">Lupinus termis</name>
    <dbReference type="NCBI Taxonomy" id="3870"/>
    <lineage>
        <taxon>Eukaryota</taxon>
        <taxon>Viridiplantae</taxon>
        <taxon>Streptophyta</taxon>
        <taxon>Embryophyta</taxon>
        <taxon>Tracheophyta</taxon>
        <taxon>Spermatophyta</taxon>
        <taxon>Magnoliopsida</taxon>
        <taxon>eudicotyledons</taxon>
        <taxon>Gunneridae</taxon>
        <taxon>Pentapetalae</taxon>
        <taxon>rosids</taxon>
        <taxon>fabids</taxon>
        <taxon>Fabales</taxon>
        <taxon>Fabaceae</taxon>
        <taxon>Papilionoideae</taxon>
        <taxon>50 kb inversion clade</taxon>
        <taxon>genistoids sensu lato</taxon>
        <taxon>core genistoids</taxon>
        <taxon>Genisteae</taxon>
        <taxon>Lupinus</taxon>
    </lineage>
</organism>
<feature type="compositionally biased region" description="Polar residues" evidence="1">
    <location>
        <begin position="1"/>
        <end position="11"/>
    </location>
</feature>
<sequence length="151" mass="16929">MNNSVLNNNQTSPSSYSCSSQRDVRYSCGSCGYELNLSSSNRNISSIGSKYGKSIKRGIISFSNIDDSRFMELDEIECSPHFLKHSWGLFRRRTKLLCRKCCNHIGYAYNGYTSTFSLVSESEATSYTKYDIRIRALQPSSTGGSGIYVFA</sequence>
<protein>
    <submittedName>
        <fullName evidence="2">Uncharacterized protein</fullName>
    </submittedName>
</protein>
<keyword evidence="3" id="KW-1185">Reference proteome</keyword>
<feature type="region of interest" description="Disordered" evidence="1">
    <location>
        <begin position="1"/>
        <end position="21"/>
    </location>
</feature>
<dbReference type="InterPro" id="IPR045282">
    <property type="entry name" value="At4g08330-like"/>
</dbReference>
<dbReference type="AlphaFoldDB" id="A0A6A4PRA2"/>
<dbReference type="EMBL" id="WOCE01000011">
    <property type="protein sequence ID" value="KAE9603922.1"/>
    <property type="molecule type" value="Genomic_DNA"/>
</dbReference>
<name>A0A6A4PRA2_LUPAL</name>
<dbReference type="PANTHER" id="PTHR33674:SF9">
    <property type="match status" value="1"/>
</dbReference>
<evidence type="ECO:0000256" key="1">
    <source>
        <dbReference type="SAM" id="MobiDB-lite"/>
    </source>
</evidence>
<dbReference type="OrthoDB" id="678806at2759"/>
<dbReference type="PANTHER" id="PTHR33674">
    <property type="entry name" value="METHIONINE-S-OXIDE REDUCTASE"/>
    <property type="match status" value="1"/>
</dbReference>
<dbReference type="Proteomes" id="UP000447434">
    <property type="component" value="Chromosome 11"/>
</dbReference>
<accession>A0A6A4PRA2</accession>
<dbReference type="Pfam" id="PF24046">
    <property type="entry name" value="At4g08330"/>
    <property type="match status" value="1"/>
</dbReference>
<evidence type="ECO:0000313" key="2">
    <source>
        <dbReference type="EMBL" id="KAE9603922.1"/>
    </source>
</evidence>